<evidence type="ECO:0000256" key="1">
    <source>
        <dbReference type="SAM" id="MobiDB-lite"/>
    </source>
</evidence>
<evidence type="ECO:0000313" key="3">
    <source>
        <dbReference type="EMBL" id="KAE8982601.1"/>
    </source>
</evidence>
<dbReference type="EMBL" id="QXFV01002854">
    <property type="protein sequence ID" value="KAE8982601.1"/>
    <property type="molecule type" value="Genomic_DNA"/>
</dbReference>
<dbReference type="Gene3D" id="2.60.120.620">
    <property type="entry name" value="q2cbj1_9rhob like domain"/>
    <property type="match status" value="1"/>
</dbReference>
<organism evidence="3 4">
    <name type="scientific">Phytophthora rubi</name>
    <dbReference type="NCBI Taxonomy" id="129364"/>
    <lineage>
        <taxon>Eukaryota</taxon>
        <taxon>Sar</taxon>
        <taxon>Stramenopiles</taxon>
        <taxon>Oomycota</taxon>
        <taxon>Peronosporomycetes</taxon>
        <taxon>Peronosporales</taxon>
        <taxon>Peronosporaceae</taxon>
        <taxon>Phytophthora</taxon>
    </lineage>
</organism>
<dbReference type="Pfam" id="PF13640">
    <property type="entry name" value="2OG-FeII_Oxy_3"/>
    <property type="match status" value="1"/>
</dbReference>
<dbReference type="InterPro" id="IPR044862">
    <property type="entry name" value="Pro_4_hyd_alph_FE2OG_OXY"/>
</dbReference>
<sequence length="758" mass="85077">MSDDEREELFNQDPDLKEDFGGKEWPFSGKGGLDEIPVPTGAACTKISNVLGRASEHSGDFSFGGQADQLPAVPGIFVDGVGPVPVPLWEERAQRLIEKCQKSPFGHNMDTKMDENVRKSWELQPDHVQFKNPLWKAGIDKMALTIADRLGYKDIPLQCVLYKLLVYGEGGHFLKHQDTEKEDGMIATLVVQPPSLHEGGDLVVYRHGEVKHRHDFGKTDGTATYLPHYAVHYADAEHAVEKVTKGYRLVLVYSVCLPANMRHLERNPNRPLSGELAEAIETMTPGDDNFALFLVHEYTKKSIAGYGSSALKGVDRARFLALEEANTHVSADKKLQFHIAELYHHVNFYGTSGSIGDWNEEGRDEKATWYTTGGKCLDADDEVKLKLNFLNPTTETYSQFWQKPYGSSDMHGLHKLIDLAISKLGDIDTFRAENTRSSLSARKEGSVFISVGVCQVLCQQLEGAGTSALNLFFRDLFSRVAYKGHVASDIAKLVRKFTWAEVGEALLGALDKIDTSHAVDTPLAVARAVDQREPQQALLALAVKHAVGLEDDTFDLSVPLEELWSHVLSHSNDSIIYTLSRKFQQKSPRLLNRAIKIFLRYLEGDDISDDKKALFVVIISGRIEWLKKQIRVLEKPFSWAMPVAEFPESDQIEMFLRGPEAMLNTTGIVSFKDVRAASSFAAKYIGFIERERQINASFDMEASGSKSDAFVKITKTRVWYDKNQENLPLFKRELDDLMNATVETFVKILSKRTWARQK</sequence>
<name>A0A6A3IKH9_9STRA</name>
<accession>A0A6A3IKH9</accession>
<reference evidence="3 4" key="1">
    <citation type="submission" date="2018-09" db="EMBL/GenBank/DDBJ databases">
        <title>Genomic investigation of the strawberry pathogen Phytophthora fragariae indicates pathogenicity is determined by transcriptional variation in three key races.</title>
        <authorList>
            <person name="Adams T.M."/>
            <person name="Armitage A.D."/>
            <person name="Sobczyk M.K."/>
            <person name="Bates H.J."/>
            <person name="Dunwell J.M."/>
            <person name="Nellist C.F."/>
            <person name="Harrison R.J."/>
        </authorList>
    </citation>
    <scope>NUCLEOTIDE SEQUENCE [LARGE SCALE GENOMIC DNA]</scope>
    <source>
        <strain evidence="3 4">SCRP249</strain>
    </source>
</reference>
<dbReference type="InterPro" id="IPR005123">
    <property type="entry name" value="Oxoglu/Fe-dep_dioxygenase_dom"/>
</dbReference>
<dbReference type="AlphaFoldDB" id="A0A6A3IKH9"/>
<dbReference type="Proteomes" id="UP000429607">
    <property type="component" value="Unassembled WGS sequence"/>
</dbReference>
<evidence type="ECO:0000259" key="2">
    <source>
        <dbReference type="PROSITE" id="PS51471"/>
    </source>
</evidence>
<evidence type="ECO:0000313" key="4">
    <source>
        <dbReference type="Proteomes" id="UP000429607"/>
    </source>
</evidence>
<protein>
    <recommendedName>
        <fullName evidence="2">Fe2OG dioxygenase domain-containing protein</fullName>
    </recommendedName>
</protein>
<dbReference type="PANTHER" id="PTHR33099:SF7">
    <property type="entry name" value="MYND-TYPE DOMAIN-CONTAINING PROTEIN"/>
    <property type="match status" value="1"/>
</dbReference>
<proteinExistence type="predicted"/>
<dbReference type="PROSITE" id="PS51471">
    <property type="entry name" value="FE2OG_OXY"/>
    <property type="match status" value="1"/>
</dbReference>
<comment type="caution">
    <text evidence="3">The sequence shown here is derived from an EMBL/GenBank/DDBJ whole genome shotgun (WGS) entry which is preliminary data.</text>
</comment>
<dbReference type="PANTHER" id="PTHR33099">
    <property type="entry name" value="FE2OG DIOXYGENASE DOMAIN-CONTAINING PROTEIN"/>
    <property type="match status" value="1"/>
</dbReference>
<feature type="region of interest" description="Disordered" evidence="1">
    <location>
        <begin position="1"/>
        <end position="24"/>
    </location>
</feature>
<gene>
    <name evidence="3" type="ORF">PR001_g23677</name>
</gene>
<feature type="domain" description="Fe2OG dioxygenase" evidence="2">
    <location>
        <begin position="156"/>
        <end position="257"/>
    </location>
</feature>